<comment type="caution">
    <text evidence="1">The sequence shown here is derived from an EMBL/GenBank/DDBJ whole genome shotgun (WGS) entry which is preliminary data.</text>
</comment>
<gene>
    <name evidence="1" type="ORF">N869_03735</name>
</gene>
<protein>
    <recommendedName>
        <fullName evidence="3">Cobalt transporter</fullName>
    </recommendedName>
</protein>
<organism evidence="1 2">
    <name type="scientific">Cellulomonas bogoriensis 69B4 = DSM 16987</name>
    <dbReference type="NCBI Taxonomy" id="1386082"/>
    <lineage>
        <taxon>Bacteria</taxon>
        <taxon>Bacillati</taxon>
        <taxon>Actinomycetota</taxon>
        <taxon>Actinomycetes</taxon>
        <taxon>Micrococcales</taxon>
        <taxon>Cellulomonadaceae</taxon>
        <taxon>Cellulomonas</taxon>
    </lineage>
</organism>
<evidence type="ECO:0000313" key="2">
    <source>
        <dbReference type="Proteomes" id="UP000054314"/>
    </source>
</evidence>
<dbReference type="RefSeq" id="WP_052105519.1">
    <property type="nucleotide sequence ID" value="NZ_AXCZ01000179.1"/>
</dbReference>
<name>A0A0A0BPN5_9CELL</name>
<sequence>MQPATDRALRLGVRVLAGTFTFLLVLAAGAAGVAALLRQLEDVAGEPVRCAAVDGETSWFLETDQAETAALIAARARQLDLPARAVTIGLATGLQESKLRNIDYGDRDSVGIFQQRPSQGWGTVEQIMDPVYSTDAFYEGLSRVDGYIEMDVTVAAQAVQRSGFPDAYAKHEARSRAWASGLTGYSAASITCTLDDPGAGSVDAYVARVHRDYAPAGEQVPGVSAAGDAAVVLDAPAVLGEDEEPLRAGWSLAQWSVAVADALEVVEVRHADQVWTRDEGAWAPAEEPTDDGQVTVLVSTG</sequence>
<dbReference type="Proteomes" id="UP000054314">
    <property type="component" value="Unassembled WGS sequence"/>
</dbReference>
<accession>A0A0A0BPN5</accession>
<dbReference type="AlphaFoldDB" id="A0A0A0BPN5"/>
<evidence type="ECO:0008006" key="3">
    <source>
        <dbReference type="Google" id="ProtNLM"/>
    </source>
</evidence>
<dbReference type="EMBL" id="AXCZ01000179">
    <property type="protein sequence ID" value="KGM09622.1"/>
    <property type="molecule type" value="Genomic_DNA"/>
</dbReference>
<proteinExistence type="predicted"/>
<evidence type="ECO:0000313" key="1">
    <source>
        <dbReference type="EMBL" id="KGM09622.1"/>
    </source>
</evidence>
<reference evidence="1 2" key="1">
    <citation type="submission" date="2013-08" db="EMBL/GenBank/DDBJ databases">
        <title>Genome sequencing of Cellulomonas bogoriensis 69B4.</title>
        <authorList>
            <person name="Chen F."/>
            <person name="Li Y."/>
            <person name="Wang G."/>
        </authorList>
    </citation>
    <scope>NUCLEOTIDE SEQUENCE [LARGE SCALE GENOMIC DNA]</scope>
    <source>
        <strain evidence="1 2">69B4</strain>
    </source>
</reference>
<keyword evidence="2" id="KW-1185">Reference proteome</keyword>